<reference evidence="10" key="2">
    <citation type="submission" date="2020-02" db="EMBL/GenBank/DDBJ databases">
        <authorList>
            <consortium name="NCBI Pathogen Detection Project"/>
        </authorList>
    </citation>
    <scope>NUCLEOTIDE SEQUENCE</scope>
    <source>
        <strain evidence="10">MA.CK_97/00011857</strain>
    </source>
</reference>
<evidence type="ECO:0000256" key="4">
    <source>
        <dbReference type="ARBA" id="ARBA00023125"/>
    </source>
</evidence>
<dbReference type="EMBL" id="DAAXCJ010000012">
    <property type="protein sequence ID" value="HAG0390753.1"/>
    <property type="molecule type" value="Genomic_DNA"/>
</dbReference>
<dbReference type="GO" id="GO:1902208">
    <property type="term" value="P:regulation of bacterial-type flagellum assembly"/>
    <property type="evidence" value="ECO:0007669"/>
    <property type="project" value="UniProtKB-UniRule"/>
</dbReference>
<comment type="subcellular location">
    <subcellularLocation>
        <location evidence="9">Cytoplasm</location>
    </subcellularLocation>
</comment>
<sequence>MNTANVNEQNQCIQDVNLSYLLLAQRLIREDKFAAGFRLGLEESIMDRLVELSLLQLIKLSSTSQLICQFRIENEMILNCLTKESRVDALQRIHTGIILSTRLLDSMTESTIVEA</sequence>
<keyword evidence="10" id="KW-0969">Cilium</keyword>
<dbReference type="HAMAP" id="MF_00725">
    <property type="entry name" value="FlhD"/>
    <property type="match status" value="1"/>
</dbReference>
<dbReference type="InterPro" id="IPR036194">
    <property type="entry name" value="FlhD_sf"/>
</dbReference>
<name>A0A756YCZ3_SALER</name>
<dbReference type="GO" id="GO:0045893">
    <property type="term" value="P:positive regulation of DNA-templated transcription"/>
    <property type="evidence" value="ECO:0007669"/>
    <property type="project" value="InterPro"/>
</dbReference>
<dbReference type="Gene3D" id="1.10.4000.10">
    <property type="entry name" value="Flagellar transcriptional activator FlhD"/>
    <property type="match status" value="1"/>
</dbReference>
<dbReference type="GO" id="GO:0005737">
    <property type="term" value="C:cytoplasm"/>
    <property type="evidence" value="ECO:0007669"/>
    <property type="project" value="UniProtKB-SubCell"/>
</dbReference>
<evidence type="ECO:0000256" key="2">
    <source>
        <dbReference type="ARBA" id="ARBA00022795"/>
    </source>
</evidence>
<dbReference type="GO" id="GO:0003677">
    <property type="term" value="F:DNA binding"/>
    <property type="evidence" value="ECO:0007669"/>
    <property type="project" value="UniProtKB-UniRule"/>
</dbReference>
<keyword evidence="7 9" id="KW-0804">Transcription</keyword>
<dbReference type="SUPFAM" id="SSF63592">
    <property type="entry name" value="Flagellar transcriptional activator FlhD"/>
    <property type="match status" value="1"/>
</dbReference>
<evidence type="ECO:0000256" key="9">
    <source>
        <dbReference type="HAMAP-Rule" id="MF_00725"/>
    </source>
</evidence>
<keyword evidence="10" id="KW-0282">Flagellum</keyword>
<dbReference type="NCBIfam" id="NF002783">
    <property type="entry name" value="PRK02909.1-1"/>
    <property type="match status" value="1"/>
</dbReference>
<keyword evidence="10" id="KW-0966">Cell projection</keyword>
<dbReference type="Pfam" id="PF05247">
    <property type="entry name" value="FlhD"/>
    <property type="match status" value="1"/>
</dbReference>
<keyword evidence="2 9" id="KW-1005">Bacterial flagellum biogenesis</keyword>
<accession>A0A756YCZ3</accession>
<comment type="function">
    <text evidence="8 9">Functions in complex with FlhC as a master transcriptional regulator that regulates transcription of several flagellar and non-flagellar operons by binding to their promoter region. Activates expression of class 2 flagellar genes, including fliA, which is a flagellum-specific sigma factor that turns on the class 3 genes. Also regulates genes whose products function in a variety of physiological pathways.</text>
</comment>
<evidence type="ECO:0000256" key="6">
    <source>
        <dbReference type="ARBA" id="ARBA00023159"/>
    </source>
</evidence>
<evidence type="ECO:0000256" key="5">
    <source>
        <dbReference type="ARBA" id="ARBA00023157"/>
    </source>
</evidence>
<comment type="caution">
    <text evidence="10">The sequence shown here is derived from an EMBL/GenBank/DDBJ whole genome shotgun (WGS) entry which is preliminary data.</text>
</comment>
<comment type="subunit">
    <text evidence="9">Homodimer; disulfide-linked. Forms a heterohexamer composed of two FlhC and four FlhD subunits. Each FlhC binds a FlhD dimer, forming a heterotrimer, and a hexamer assembles by dimerization of two heterotrimers.</text>
</comment>
<reference evidence="10" key="1">
    <citation type="journal article" date="2018" name="Genome Biol.">
        <title>SKESA: strategic k-mer extension for scrupulous assemblies.</title>
        <authorList>
            <person name="Souvorov A."/>
            <person name="Agarwala R."/>
            <person name="Lipman D.J."/>
        </authorList>
    </citation>
    <scope>NUCLEOTIDE SEQUENCE</scope>
    <source>
        <strain evidence="10">MA.CK_97/00011857</strain>
    </source>
</reference>
<proteinExistence type="inferred from homology"/>
<feature type="disulfide bond" description="Interchain" evidence="9">
    <location>
        <position position="68"/>
    </location>
</feature>
<organism evidence="10">
    <name type="scientific">Salmonella enterica</name>
    <name type="common">Salmonella choleraesuis</name>
    <dbReference type="NCBI Taxonomy" id="28901"/>
    <lineage>
        <taxon>Bacteria</taxon>
        <taxon>Pseudomonadati</taxon>
        <taxon>Pseudomonadota</taxon>
        <taxon>Gammaproteobacteria</taxon>
        <taxon>Enterobacterales</taxon>
        <taxon>Enterobacteriaceae</taxon>
        <taxon>Salmonella</taxon>
    </lineage>
</organism>
<keyword evidence="4 9" id="KW-0238">DNA-binding</keyword>
<dbReference type="InterPro" id="IPR023559">
    <property type="entry name" value="Flagellar_FlhD"/>
</dbReference>
<dbReference type="AlphaFoldDB" id="A0A756YCZ3"/>
<protein>
    <recommendedName>
        <fullName evidence="9">Flagellar transcriptional regulator FlhD</fullName>
    </recommendedName>
</protein>
<evidence type="ECO:0000313" key="10">
    <source>
        <dbReference type="EMBL" id="HAG0390753.1"/>
    </source>
</evidence>
<keyword evidence="3 9" id="KW-0805">Transcription regulation</keyword>
<comment type="similarity">
    <text evidence="9">Belongs to the FlhD family.</text>
</comment>
<keyword evidence="5 9" id="KW-1015">Disulfide bond</keyword>
<keyword evidence="6 9" id="KW-0010">Activator</keyword>
<evidence type="ECO:0000256" key="1">
    <source>
        <dbReference type="ARBA" id="ARBA00022490"/>
    </source>
</evidence>
<comment type="domain">
    <text evidence="9">The C-terminal region contains a putative helix-turn-helix (HTH) motif, suggesting that this region may bind DNA.</text>
</comment>
<keyword evidence="1 9" id="KW-0963">Cytoplasm</keyword>
<evidence type="ECO:0000256" key="7">
    <source>
        <dbReference type="ARBA" id="ARBA00023163"/>
    </source>
</evidence>
<dbReference type="GO" id="GO:0044780">
    <property type="term" value="P:bacterial-type flagellum assembly"/>
    <property type="evidence" value="ECO:0007669"/>
    <property type="project" value="InterPro"/>
</dbReference>
<gene>
    <name evidence="9 10" type="primary">flhD</name>
    <name evidence="10" type="ORF">G8S59_004050</name>
</gene>
<evidence type="ECO:0000256" key="3">
    <source>
        <dbReference type="ARBA" id="ARBA00023015"/>
    </source>
</evidence>
<evidence type="ECO:0000256" key="8">
    <source>
        <dbReference type="ARBA" id="ARBA00025431"/>
    </source>
</evidence>